<evidence type="ECO:0000256" key="7">
    <source>
        <dbReference type="ARBA" id="ARBA00022763"/>
    </source>
</evidence>
<dbReference type="InterPro" id="IPR014001">
    <property type="entry name" value="Helicase_ATP-bd"/>
</dbReference>
<dbReference type="OrthoDB" id="10261556at2759"/>
<dbReference type="GO" id="GO:0003677">
    <property type="term" value="F:DNA binding"/>
    <property type="evidence" value="ECO:0007669"/>
    <property type="project" value="UniProtKB-KW"/>
</dbReference>
<dbReference type="GO" id="GO:0005737">
    <property type="term" value="C:cytoplasm"/>
    <property type="evidence" value="ECO:0007669"/>
    <property type="project" value="TreeGrafter"/>
</dbReference>
<evidence type="ECO:0000256" key="19">
    <source>
        <dbReference type="SAM" id="MobiDB-lite"/>
    </source>
</evidence>
<feature type="domain" description="Helicase C-terminal" evidence="23">
    <location>
        <begin position="946"/>
        <end position="1095"/>
    </location>
</feature>
<keyword evidence="14" id="KW-0413">Isomerase</keyword>
<feature type="region of interest" description="Disordered" evidence="19">
    <location>
        <begin position="1416"/>
        <end position="1439"/>
    </location>
</feature>
<feature type="region of interest" description="Disordered" evidence="19">
    <location>
        <begin position="1520"/>
        <end position="1607"/>
    </location>
</feature>
<proteinExistence type="inferred from homology"/>
<feature type="compositionally biased region" description="Polar residues" evidence="19">
    <location>
        <begin position="52"/>
        <end position="65"/>
    </location>
</feature>
<dbReference type="InterPro" id="IPR027417">
    <property type="entry name" value="P-loop_NTPase"/>
</dbReference>
<keyword evidence="13" id="KW-0234">DNA repair</keyword>
<keyword evidence="10" id="KW-0862">Zinc</keyword>
<sequence length="1607" mass="178038">MTRTNLGQHLAWLLNRGPSLYPTLDLSTRPDEGGTTTVVTTTTTTSPPVSVNAESTGTLQKSLAKSDQAHPRNNEPEVIVDDDGDIVIADADMARLEFAPKSATKPRMLTCMNNAPSSTPKTPGTRVSRENASARLDTQQRSSVKDSELFSPNPTTRKTPSHHSALPSPLPDLKSFDGVESIDLTGDNDQFTSSGTTEVFGEPQRLWREDFASRKEPLPKRGKKRKSEEYESDLVSPGKSSPRIRSSGSPAKTRVVDESTSLASPKHVARTPKTPARGTSHQSHIRPTLKNSSSTTNRRGRKRVIADSDDEDGDQGHADEVHDLDVLSSDSDEVLYPNLSKLSQPRSKTNKSLAPPKPETEDVIEVAAPTSNEPPPSTSPYRASQSKGHRNAEDIRSLESVPTPSFSQGCRNTNVSNFLELPAEAIDKALATLRRELKANAEIVYQFAMEGEAPPSEVIAQNKSLISRINGIEQLKVDRVAYQECAAKKESLKKMMIQAIEQGGDLTTKTAELEESRSIAKNLQEIEARMADLLKLVDFDFSDPSILGGTSDTSVLVEATQQFPVPPLPERVQDKLGEGSKSPAPGVQRQSPSKPTVPSITASSKASNTIVNEDDSNDFEFDDEDLFTRNMGSPPAMGDELDEFDLDALDHDDFLEAANNFEDAHVPSTEEYGSQNRQVFAETSGNINRVPSTSPTKKMTPPDPASLMSYPWSKDVKAVMKDRFHLRGFRPNQLEAINATLSGKDAFVLMPTGGGKSLCYQLPSVINSGKTKGVTVVVSPLLSLIEDQVEHLNQLKIKAFFINGDASQEHRKFVVDTLAKRTADETIQLLYITPEMINKSSNLRSSLRKLYHNGKFARLVIDEAHCVSQWGHDFRPDYKELGVIRAEFPGVPVMALTATATENVKADVIHNLRMDGCDIFSQSFNRPNLTYDVLPKKGKAADVVARIAEIITSLYKRKAGIVYCASRADCEKVAQQLKKDHGIRAVHYHAGMEAARRTKIQRDWQAGKYDVIVATIAFGMGIDKPDVRFVIHHTMPKSLEGYYQETGRAGRDGKRSGCYLFYSYRDTAVQRRLIDKGEGDRVLKDRQRQMLRNVIQFCENRIDCRRVQILAYFNESFRREDCHRCCDNCKSDAVFETRDFTNYAVRALELVGGFQERKEDVTLLQCIDIFAGSLKRISEAHKKLPGYGAGSDLELGVVERLFFRLLSEEALEEEVKVSGHGRRQFTHQYVILGPKAAEFSNGERQLKLQIRVSPDVHQRAISCPVCIASSANPPRQTGAKKRPSSGHEDDDDDDDADSDGFERIRIAGKPNRSKKNTVGPPITDDTRMKDLDPSHRLVVEEFVRQAKEECDLIKMQKNLRNQPFPDLILREMAIRFTTDVDQMLAIPGIDADKVERYGSQFAQLVRDAKRLYERMKKKESPEDNDVVPDPNHATVINISSDDEYSSGEEIFNDADSLDASTQNITSRYFDNSSSRSVQNRSSRPAGSTQCNLFLCLNSHILDDLMTNFLALVTDLDTIRSTTSHRSASPSTASTASRSRQRSGYKRGWKNKSTTSKRKFSSGSQRTKTSSSKSNGSSSRATSSSTKKGGGTSSGTKPSHPRIEMMPA</sequence>
<keyword evidence="4" id="KW-0235">DNA replication</keyword>
<evidence type="ECO:0000256" key="3">
    <source>
        <dbReference type="ARBA" id="ARBA00005446"/>
    </source>
</evidence>
<dbReference type="Proteomes" id="UP000053958">
    <property type="component" value="Unassembled WGS sequence"/>
</dbReference>
<evidence type="ECO:0000256" key="10">
    <source>
        <dbReference type="ARBA" id="ARBA00022833"/>
    </source>
</evidence>
<feature type="compositionally biased region" description="Basic and acidic residues" evidence="19">
    <location>
        <begin position="205"/>
        <end position="219"/>
    </location>
</feature>
<dbReference type="FunFam" id="3.40.50.300:FF:000537">
    <property type="entry name" value="Bloom syndrome RecQ-like helicase"/>
    <property type="match status" value="1"/>
</dbReference>
<dbReference type="Pfam" id="PF16124">
    <property type="entry name" value="RecQ_Zn_bind"/>
    <property type="match status" value="1"/>
</dbReference>
<dbReference type="GeneID" id="25314659"/>
<feature type="region of interest" description="Disordered" evidence="19">
    <location>
        <begin position="1267"/>
        <end position="1330"/>
    </location>
</feature>
<dbReference type="NCBIfam" id="TIGR00614">
    <property type="entry name" value="recQ_fam"/>
    <property type="match status" value="1"/>
</dbReference>
<evidence type="ECO:0000256" key="16">
    <source>
        <dbReference type="ARBA" id="ARBA00034617"/>
    </source>
</evidence>
<dbReference type="GO" id="GO:0009378">
    <property type="term" value="F:four-way junction helicase activity"/>
    <property type="evidence" value="ECO:0007669"/>
    <property type="project" value="TreeGrafter"/>
</dbReference>
<comment type="catalytic activity">
    <reaction evidence="16">
        <text>Couples ATP hydrolysis with the unwinding of duplex DNA by translocating in the 3'-5' direction.</text>
        <dbReference type="EC" id="5.6.2.4"/>
    </reaction>
</comment>
<dbReference type="InterPro" id="IPR001650">
    <property type="entry name" value="Helicase_C-like"/>
</dbReference>
<evidence type="ECO:0000259" key="20">
    <source>
        <dbReference type="PROSITE" id="PS50206"/>
    </source>
</evidence>
<feature type="compositionally biased region" description="Basic residues" evidence="19">
    <location>
        <begin position="1538"/>
        <end position="1559"/>
    </location>
</feature>
<dbReference type="GO" id="GO:0043138">
    <property type="term" value="F:3'-5' DNA helicase activity"/>
    <property type="evidence" value="ECO:0007669"/>
    <property type="project" value="UniProtKB-EC"/>
</dbReference>
<evidence type="ECO:0000313" key="25">
    <source>
        <dbReference type="Proteomes" id="UP000053958"/>
    </source>
</evidence>
<evidence type="ECO:0000259" key="23">
    <source>
        <dbReference type="PROSITE" id="PS51194"/>
    </source>
</evidence>
<evidence type="ECO:0000256" key="18">
    <source>
        <dbReference type="ARBA" id="ARBA00073450"/>
    </source>
</evidence>
<dbReference type="GO" id="GO:0006260">
    <property type="term" value="P:DNA replication"/>
    <property type="evidence" value="ECO:0007669"/>
    <property type="project" value="UniProtKB-KW"/>
</dbReference>
<evidence type="ECO:0000256" key="6">
    <source>
        <dbReference type="ARBA" id="ARBA00022741"/>
    </source>
</evidence>
<dbReference type="Gene3D" id="1.10.150.80">
    <property type="entry name" value="HRDC domain"/>
    <property type="match status" value="1"/>
</dbReference>
<dbReference type="InterPro" id="IPR010997">
    <property type="entry name" value="HRDC-like_sf"/>
</dbReference>
<dbReference type="EMBL" id="LASV01000090">
    <property type="protein sequence ID" value="KKA23675.1"/>
    <property type="molecule type" value="Genomic_DNA"/>
</dbReference>
<keyword evidence="8" id="KW-0378">Hydrolase</keyword>
<keyword evidence="5" id="KW-0479">Metal-binding</keyword>
<dbReference type="SUPFAM" id="SSF47819">
    <property type="entry name" value="HRDC-like"/>
    <property type="match status" value="1"/>
</dbReference>
<feature type="domain" description="Helicase ATP-binding" evidence="22">
    <location>
        <begin position="737"/>
        <end position="918"/>
    </location>
</feature>
<keyword evidence="15" id="KW-0539">Nucleus</keyword>
<keyword evidence="7" id="KW-0227">DNA damage</keyword>
<dbReference type="InterPro" id="IPR044876">
    <property type="entry name" value="HRDC_dom_sf"/>
</dbReference>
<protein>
    <recommendedName>
        <fullName evidence="18">RecQ-like DNA helicase BLM</fullName>
        <ecNumber evidence="17">5.6.2.4</ecNumber>
    </recommendedName>
</protein>
<evidence type="ECO:0000256" key="1">
    <source>
        <dbReference type="ARBA" id="ARBA00001947"/>
    </source>
</evidence>
<evidence type="ECO:0000256" key="11">
    <source>
        <dbReference type="ARBA" id="ARBA00022840"/>
    </source>
</evidence>
<reference evidence="24 25" key="1">
    <citation type="submission" date="2015-04" db="EMBL/GenBank/DDBJ databases">
        <authorList>
            <person name="Heijne W.H."/>
            <person name="Fedorova N.D."/>
            <person name="Nierman W.C."/>
            <person name="Vollebregt A.W."/>
            <person name="Zhao Z."/>
            <person name="Wu L."/>
            <person name="Kumar M."/>
            <person name="Stam H."/>
            <person name="van den Berg M.A."/>
            <person name="Pel H.J."/>
        </authorList>
    </citation>
    <scope>NUCLEOTIDE SEQUENCE [LARGE SCALE GENOMIC DNA]</scope>
    <source>
        <strain evidence="24 25">CBS 393.64</strain>
    </source>
</reference>
<evidence type="ECO:0000256" key="8">
    <source>
        <dbReference type="ARBA" id="ARBA00022801"/>
    </source>
</evidence>
<feature type="region of interest" description="Disordered" evidence="19">
    <location>
        <begin position="560"/>
        <end position="641"/>
    </location>
</feature>
<evidence type="ECO:0000256" key="2">
    <source>
        <dbReference type="ARBA" id="ARBA00004123"/>
    </source>
</evidence>
<dbReference type="PROSITE" id="PS50206">
    <property type="entry name" value="RHODANESE_3"/>
    <property type="match status" value="1"/>
</dbReference>
<dbReference type="PANTHER" id="PTHR13710:SF153">
    <property type="entry name" value="RECQ-LIKE DNA HELICASE BLM"/>
    <property type="match status" value="1"/>
</dbReference>
<dbReference type="InterPro" id="IPR032284">
    <property type="entry name" value="RecQ_Zn-bd"/>
</dbReference>
<feature type="compositionally biased region" description="Acidic residues" evidence="19">
    <location>
        <begin position="612"/>
        <end position="625"/>
    </location>
</feature>
<dbReference type="PROSITE" id="PS00690">
    <property type="entry name" value="DEAH_ATP_HELICASE"/>
    <property type="match status" value="1"/>
</dbReference>
<dbReference type="GO" id="GO:0005694">
    <property type="term" value="C:chromosome"/>
    <property type="evidence" value="ECO:0007669"/>
    <property type="project" value="TreeGrafter"/>
</dbReference>
<organism evidence="24 25">
    <name type="scientific">Rasamsonia emersonii (strain ATCC 16479 / CBS 393.64 / IMI 116815)</name>
    <dbReference type="NCBI Taxonomy" id="1408163"/>
    <lineage>
        <taxon>Eukaryota</taxon>
        <taxon>Fungi</taxon>
        <taxon>Dikarya</taxon>
        <taxon>Ascomycota</taxon>
        <taxon>Pezizomycotina</taxon>
        <taxon>Eurotiomycetes</taxon>
        <taxon>Eurotiomycetidae</taxon>
        <taxon>Eurotiales</taxon>
        <taxon>Trichocomaceae</taxon>
        <taxon>Rasamsonia</taxon>
    </lineage>
</organism>
<feature type="compositionally biased region" description="Polar residues" evidence="19">
    <location>
        <begin position="340"/>
        <end position="352"/>
    </location>
</feature>
<comment type="similarity">
    <text evidence="3">Belongs to the helicase family. RecQ subfamily.</text>
</comment>
<dbReference type="PROSITE" id="PS51194">
    <property type="entry name" value="HELICASE_CTER"/>
    <property type="match status" value="1"/>
</dbReference>
<keyword evidence="9 24" id="KW-0347">Helicase</keyword>
<dbReference type="GO" id="GO:0000724">
    <property type="term" value="P:double-strand break repair via homologous recombination"/>
    <property type="evidence" value="ECO:0007669"/>
    <property type="project" value="TreeGrafter"/>
</dbReference>
<feature type="domain" description="Rhodanese" evidence="20">
    <location>
        <begin position="941"/>
        <end position="1004"/>
    </location>
</feature>
<dbReference type="SUPFAM" id="SSF52540">
    <property type="entry name" value="P-loop containing nucleoside triphosphate hydrolases"/>
    <property type="match status" value="1"/>
</dbReference>
<feature type="region of interest" description="Disordered" evidence="19">
    <location>
        <begin position="26"/>
        <end position="78"/>
    </location>
</feature>
<dbReference type="InterPro" id="IPR001763">
    <property type="entry name" value="Rhodanese-like_dom"/>
</dbReference>
<feature type="compositionally biased region" description="Polar residues" evidence="19">
    <location>
        <begin position="187"/>
        <end position="197"/>
    </location>
</feature>
<dbReference type="STRING" id="1408163.A0A0F4Z003"/>
<feature type="compositionally biased region" description="Low complexity" evidence="19">
    <location>
        <begin position="35"/>
        <end position="51"/>
    </location>
</feature>
<gene>
    <name evidence="24" type="ORF">T310_2308</name>
</gene>
<evidence type="ECO:0000259" key="21">
    <source>
        <dbReference type="PROSITE" id="PS50967"/>
    </source>
</evidence>
<feature type="compositionally biased region" description="Low complexity" evidence="19">
    <location>
        <begin position="1520"/>
        <end position="1537"/>
    </location>
</feature>
<keyword evidence="11" id="KW-0067">ATP-binding</keyword>
<dbReference type="InterPro" id="IPR002121">
    <property type="entry name" value="HRDC_dom"/>
</dbReference>
<comment type="subcellular location">
    <subcellularLocation>
        <location evidence="2">Nucleus</location>
    </subcellularLocation>
</comment>
<feature type="compositionally biased region" description="Polar residues" evidence="19">
    <location>
        <begin position="588"/>
        <end position="611"/>
    </location>
</feature>
<dbReference type="Gene3D" id="3.40.50.300">
    <property type="entry name" value="P-loop containing nucleotide triphosphate hydrolases"/>
    <property type="match status" value="2"/>
</dbReference>
<evidence type="ECO:0000256" key="5">
    <source>
        <dbReference type="ARBA" id="ARBA00022723"/>
    </source>
</evidence>
<dbReference type="Pfam" id="PF00270">
    <property type="entry name" value="DEAD"/>
    <property type="match status" value="1"/>
</dbReference>
<feature type="compositionally biased region" description="Basic and acidic residues" evidence="19">
    <location>
        <begin position="314"/>
        <end position="325"/>
    </location>
</feature>
<name>A0A0F4Z003_RASE3</name>
<dbReference type="GO" id="GO:0005634">
    <property type="term" value="C:nucleus"/>
    <property type="evidence" value="ECO:0007669"/>
    <property type="project" value="UniProtKB-SubCell"/>
</dbReference>
<evidence type="ECO:0000256" key="4">
    <source>
        <dbReference type="ARBA" id="ARBA00022705"/>
    </source>
</evidence>
<dbReference type="RefSeq" id="XP_013330287.1">
    <property type="nucleotide sequence ID" value="XM_013474833.1"/>
</dbReference>
<evidence type="ECO:0000256" key="15">
    <source>
        <dbReference type="ARBA" id="ARBA00023242"/>
    </source>
</evidence>
<feature type="region of interest" description="Disordered" evidence="19">
    <location>
        <begin position="107"/>
        <end position="393"/>
    </location>
</feature>
<feature type="compositionally biased region" description="Acidic residues" evidence="19">
    <location>
        <begin position="1288"/>
        <end position="1299"/>
    </location>
</feature>
<feature type="compositionally biased region" description="Low complexity" evidence="19">
    <location>
        <begin position="1560"/>
        <end position="1586"/>
    </location>
</feature>
<dbReference type="SMART" id="SM00490">
    <property type="entry name" value="HELICc"/>
    <property type="match status" value="1"/>
</dbReference>
<evidence type="ECO:0000259" key="22">
    <source>
        <dbReference type="PROSITE" id="PS51192"/>
    </source>
</evidence>
<dbReference type="SUPFAM" id="SSF46785">
    <property type="entry name" value="Winged helix' DNA-binding domain"/>
    <property type="match status" value="1"/>
</dbReference>
<evidence type="ECO:0000256" key="13">
    <source>
        <dbReference type="ARBA" id="ARBA00023204"/>
    </source>
</evidence>
<dbReference type="EC" id="5.6.2.4" evidence="17"/>
<dbReference type="PANTHER" id="PTHR13710">
    <property type="entry name" value="DNA HELICASE RECQ FAMILY MEMBER"/>
    <property type="match status" value="1"/>
</dbReference>
<comment type="cofactor">
    <cofactor evidence="1">
        <name>Zn(2+)</name>
        <dbReference type="ChEBI" id="CHEBI:29105"/>
    </cofactor>
</comment>
<evidence type="ECO:0000256" key="14">
    <source>
        <dbReference type="ARBA" id="ARBA00023235"/>
    </source>
</evidence>
<evidence type="ECO:0000256" key="9">
    <source>
        <dbReference type="ARBA" id="ARBA00022806"/>
    </source>
</evidence>
<dbReference type="InterPro" id="IPR004589">
    <property type="entry name" value="DNA_helicase_ATP-dep_RecQ"/>
</dbReference>
<dbReference type="PROSITE" id="PS50967">
    <property type="entry name" value="HRDC"/>
    <property type="match status" value="1"/>
</dbReference>
<accession>A0A0F4Z003</accession>
<evidence type="ECO:0000256" key="12">
    <source>
        <dbReference type="ARBA" id="ARBA00023125"/>
    </source>
</evidence>
<dbReference type="FunFam" id="3.40.50.300:FF:000340">
    <property type="entry name" value="Bloom syndrome, RecQ helicase"/>
    <property type="match status" value="1"/>
</dbReference>
<evidence type="ECO:0000256" key="17">
    <source>
        <dbReference type="ARBA" id="ARBA00034808"/>
    </source>
</evidence>
<keyword evidence="25" id="KW-1185">Reference proteome</keyword>
<evidence type="ECO:0000313" key="24">
    <source>
        <dbReference type="EMBL" id="KKA23675.1"/>
    </source>
</evidence>
<keyword evidence="6" id="KW-0547">Nucleotide-binding</keyword>
<dbReference type="InterPro" id="IPR018982">
    <property type="entry name" value="RQC_domain"/>
</dbReference>
<dbReference type="InterPro" id="IPR011545">
    <property type="entry name" value="DEAD/DEAH_box_helicase_dom"/>
</dbReference>
<dbReference type="GO" id="GO:0046872">
    <property type="term" value="F:metal ion binding"/>
    <property type="evidence" value="ECO:0007669"/>
    <property type="project" value="UniProtKB-KW"/>
</dbReference>
<dbReference type="GO" id="GO:0016787">
    <property type="term" value="F:hydrolase activity"/>
    <property type="evidence" value="ECO:0007669"/>
    <property type="project" value="UniProtKB-KW"/>
</dbReference>
<dbReference type="PROSITE" id="PS51192">
    <property type="entry name" value="HELICASE_ATP_BIND_1"/>
    <property type="match status" value="1"/>
</dbReference>
<comment type="caution">
    <text evidence="24">The sequence shown here is derived from an EMBL/GenBank/DDBJ whole genome shotgun (WGS) entry which is preliminary data.</text>
</comment>
<dbReference type="InterPro" id="IPR036390">
    <property type="entry name" value="WH_DNA-bd_sf"/>
</dbReference>
<dbReference type="CDD" id="cd18794">
    <property type="entry name" value="SF2_C_RecQ"/>
    <property type="match status" value="1"/>
</dbReference>
<dbReference type="InterPro" id="IPR002464">
    <property type="entry name" value="DNA/RNA_helicase_DEAH_CS"/>
</dbReference>
<feature type="compositionally biased region" description="Polar residues" evidence="19">
    <location>
        <begin position="111"/>
        <end position="122"/>
    </location>
</feature>
<dbReference type="Pfam" id="PF00271">
    <property type="entry name" value="Helicase_C"/>
    <property type="match status" value="1"/>
</dbReference>
<dbReference type="Pfam" id="PF00570">
    <property type="entry name" value="HRDC"/>
    <property type="match status" value="1"/>
</dbReference>
<dbReference type="InterPro" id="IPR036388">
    <property type="entry name" value="WH-like_DNA-bd_sf"/>
</dbReference>
<feature type="domain" description="HRDC" evidence="21">
    <location>
        <begin position="1332"/>
        <end position="1415"/>
    </location>
</feature>
<dbReference type="Gene3D" id="1.10.10.10">
    <property type="entry name" value="Winged helix-like DNA-binding domain superfamily/Winged helix DNA-binding domain"/>
    <property type="match status" value="1"/>
</dbReference>
<keyword evidence="12" id="KW-0238">DNA-binding</keyword>
<dbReference type="SMART" id="SM00487">
    <property type="entry name" value="DEXDc"/>
    <property type="match status" value="1"/>
</dbReference>
<dbReference type="SMART" id="SM00956">
    <property type="entry name" value="RQC"/>
    <property type="match status" value="1"/>
</dbReference>
<dbReference type="Pfam" id="PF09382">
    <property type="entry name" value="RQC"/>
    <property type="match status" value="1"/>
</dbReference>
<dbReference type="GO" id="GO:0005524">
    <property type="term" value="F:ATP binding"/>
    <property type="evidence" value="ECO:0007669"/>
    <property type="project" value="UniProtKB-KW"/>
</dbReference>